<keyword evidence="1" id="KW-0812">Transmembrane</keyword>
<feature type="transmembrane region" description="Helical" evidence="1">
    <location>
        <begin position="178"/>
        <end position="202"/>
    </location>
</feature>
<feature type="transmembrane region" description="Helical" evidence="1">
    <location>
        <begin position="142"/>
        <end position="166"/>
    </location>
</feature>
<evidence type="ECO:0000313" key="2">
    <source>
        <dbReference type="EMBL" id="KAK0429111.1"/>
    </source>
</evidence>
<feature type="transmembrane region" description="Helical" evidence="1">
    <location>
        <begin position="50"/>
        <end position="70"/>
    </location>
</feature>
<keyword evidence="1" id="KW-0472">Membrane</keyword>
<feature type="transmembrane region" description="Helical" evidence="1">
    <location>
        <begin position="91"/>
        <end position="113"/>
    </location>
</feature>
<accession>A0AA39IRF4</accession>
<dbReference type="EMBL" id="JAUCMV010000001">
    <property type="protein sequence ID" value="KAK0429111.1"/>
    <property type="molecule type" value="Genomic_DNA"/>
</dbReference>
<name>A0AA39IRF4_9BILA</name>
<evidence type="ECO:0000313" key="3">
    <source>
        <dbReference type="Proteomes" id="UP001175271"/>
    </source>
</evidence>
<dbReference type="Gene3D" id="1.20.1070.10">
    <property type="entry name" value="Rhodopsin 7-helix transmembrane proteins"/>
    <property type="match status" value="1"/>
</dbReference>
<protein>
    <submittedName>
        <fullName evidence="2">Uncharacterized protein</fullName>
    </submittedName>
</protein>
<comment type="caution">
    <text evidence="2">The sequence shown here is derived from an EMBL/GenBank/DDBJ whole genome shotgun (WGS) entry which is preliminary data.</text>
</comment>
<dbReference type="Proteomes" id="UP001175271">
    <property type="component" value="Unassembled WGS sequence"/>
</dbReference>
<feature type="transmembrane region" description="Helical" evidence="1">
    <location>
        <begin position="214"/>
        <end position="236"/>
    </location>
</feature>
<evidence type="ECO:0000256" key="1">
    <source>
        <dbReference type="SAM" id="Phobius"/>
    </source>
</evidence>
<reference evidence="2" key="1">
    <citation type="submission" date="2023-06" db="EMBL/GenBank/DDBJ databases">
        <title>Genomic analysis of the entomopathogenic nematode Steinernema hermaphroditum.</title>
        <authorList>
            <person name="Schwarz E.M."/>
            <person name="Heppert J.K."/>
            <person name="Baniya A."/>
            <person name="Schwartz H.T."/>
            <person name="Tan C.-H."/>
            <person name="Antoshechkin I."/>
            <person name="Sternberg P.W."/>
            <person name="Goodrich-Blair H."/>
            <person name="Dillman A.R."/>
        </authorList>
    </citation>
    <scope>NUCLEOTIDE SEQUENCE</scope>
    <source>
        <strain evidence="2">PS9179</strain>
        <tissue evidence="2">Whole animal</tissue>
    </source>
</reference>
<gene>
    <name evidence="2" type="ORF">QR680_011200</name>
</gene>
<proteinExistence type="predicted"/>
<dbReference type="SUPFAM" id="SSF81321">
    <property type="entry name" value="Family A G protein-coupled receptor-like"/>
    <property type="match status" value="1"/>
</dbReference>
<keyword evidence="3" id="KW-1185">Reference proteome</keyword>
<dbReference type="AlphaFoldDB" id="A0AA39IRF4"/>
<sequence>MIKTRKRFWHSWTYKIIFHMGIVDLVGLLPCFTSSIANFTGSDLQFLAKIIVNVMSIFDVQALLVVVLALNRMLIVTRITSLDRPIVYKTLITLCWMMGIVFLSLSVSTTLLAEEIRYSHKSHFFSVYYSVKKSRLHDVQEFSYYALKVFSASSIIFYLVIFIYVVKQQKARSILFRREFLILLPGLETLIWNVSLALFSSFSTEIKEAVGDGYFLIYKFILFTHPAVHFVVYLTCNSQLRKEVKKLFIRKKVTTSGGITVTTWI</sequence>
<organism evidence="2 3">
    <name type="scientific">Steinernema hermaphroditum</name>
    <dbReference type="NCBI Taxonomy" id="289476"/>
    <lineage>
        <taxon>Eukaryota</taxon>
        <taxon>Metazoa</taxon>
        <taxon>Ecdysozoa</taxon>
        <taxon>Nematoda</taxon>
        <taxon>Chromadorea</taxon>
        <taxon>Rhabditida</taxon>
        <taxon>Tylenchina</taxon>
        <taxon>Panagrolaimomorpha</taxon>
        <taxon>Strongyloidoidea</taxon>
        <taxon>Steinernematidae</taxon>
        <taxon>Steinernema</taxon>
    </lineage>
</organism>
<feature type="transmembrane region" description="Helical" evidence="1">
    <location>
        <begin position="12"/>
        <end position="30"/>
    </location>
</feature>
<keyword evidence="1" id="KW-1133">Transmembrane helix</keyword>